<protein>
    <submittedName>
        <fullName evidence="4">Tetratricopeptide repeat protein</fullName>
    </submittedName>
</protein>
<evidence type="ECO:0000313" key="4">
    <source>
        <dbReference type="EMBL" id="QZT32725.1"/>
    </source>
</evidence>
<gene>
    <name evidence="4" type="ORF">HUR95_10040</name>
</gene>
<dbReference type="SMART" id="SM00028">
    <property type="entry name" value="TPR"/>
    <property type="match status" value="6"/>
</dbReference>
<name>A0A8X8LAD6_CALTT</name>
<proteinExistence type="predicted"/>
<keyword evidence="1" id="KW-0677">Repeat</keyword>
<dbReference type="Pfam" id="PF13432">
    <property type="entry name" value="TPR_16"/>
    <property type="match status" value="1"/>
</dbReference>
<dbReference type="PANTHER" id="PTHR44943:SF8">
    <property type="entry name" value="TPR REPEAT-CONTAINING PROTEIN MJ0263"/>
    <property type="match status" value="1"/>
</dbReference>
<accession>A0A8X8LAD6</accession>
<dbReference type="AlphaFoldDB" id="A0A8X8LAD6"/>
<organism evidence="4 5">
    <name type="scientific">Caldalkalibacillus thermarum (strain TA2.A1)</name>
    <dbReference type="NCBI Taxonomy" id="986075"/>
    <lineage>
        <taxon>Bacteria</taxon>
        <taxon>Bacillati</taxon>
        <taxon>Bacillota</taxon>
        <taxon>Bacilli</taxon>
        <taxon>Bacillales</taxon>
        <taxon>Bacillaceae</taxon>
        <taxon>Caldalkalibacillus</taxon>
    </lineage>
</organism>
<evidence type="ECO:0000256" key="1">
    <source>
        <dbReference type="ARBA" id="ARBA00022737"/>
    </source>
</evidence>
<evidence type="ECO:0000256" key="3">
    <source>
        <dbReference type="PROSITE-ProRule" id="PRU00339"/>
    </source>
</evidence>
<dbReference type="Proteomes" id="UP000825179">
    <property type="component" value="Chromosome"/>
</dbReference>
<dbReference type="Pfam" id="PF13428">
    <property type="entry name" value="TPR_14"/>
    <property type="match status" value="1"/>
</dbReference>
<dbReference type="PROSITE" id="PS50005">
    <property type="entry name" value="TPR"/>
    <property type="match status" value="5"/>
</dbReference>
<dbReference type="Gene3D" id="1.25.40.10">
    <property type="entry name" value="Tetratricopeptide repeat domain"/>
    <property type="match status" value="3"/>
</dbReference>
<evidence type="ECO:0000256" key="2">
    <source>
        <dbReference type="ARBA" id="ARBA00022803"/>
    </source>
</evidence>
<sequence length="418" mass="48677">MDIVKETEQALRQLEQGKVDQGLAALKKLLEREEMSDELRFELATALYSHGFLEDAISILRDLHHRYPAESELIVTLAEYYAEDGQEDEALALLREVPLDDDNYLRAVLLSAEISLRQGLPEVAADKIRQALKHYPEEKVLYQALGEIYYDQKEYALALLNFKKGTHTPLAKLADCYAHIGQLEEALTHYEQALKQQKTPDVLFGAGFVALRLEEWERAVQYLQDLLDMEPYYASAYIYLAQAYLKLINLDQALATVEKGLRYDETNPQLFYLHGEILFKLKEYEEAEQALRHVLTLEPGHLQALEALIHLGKETGNDQQRLEDIRQLLELSPERPDLWYEQGRLYEEFEEWEKARESYERGLSLAPDDVNLLNQLAYLLRDEGELTEAVRLWKKSLELQPDQWEIMDLLERYDQKED</sequence>
<dbReference type="EMBL" id="CP082237">
    <property type="protein sequence ID" value="QZT32725.1"/>
    <property type="molecule type" value="Genomic_DNA"/>
</dbReference>
<dbReference type="Pfam" id="PF14559">
    <property type="entry name" value="TPR_19"/>
    <property type="match status" value="2"/>
</dbReference>
<dbReference type="PANTHER" id="PTHR44943">
    <property type="entry name" value="CELLULOSE SYNTHASE OPERON PROTEIN C"/>
    <property type="match status" value="1"/>
</dbReference>
<dbReference type="InterPro" id="IPR051685">
    <property type="entry name" value="Ycf3/AcsC/BcsC/TPR_MFPF"/>
</dbReference>
<dbReference type="RefSeq" id="WP_222822537.1">
    <property type="nucleotide sequence ID" value="NZ_CP082237.1"/>
</dbReference>
<evidence type="ECO:0000313" key="5">
    <source>
        <dbReference type="Proteomes" id="UP000825179"/>
    </source>
</evidence>
<dbReference type="Pfam" id="PF13176">
    <property type="entry name" value="TPR_7"/>
    <property type="match status" value="1"/>
</dbReference>
<keyword evidence="2 3" id="KW-0802">TPR repeat</keyword>
<reference evidence="4 5" key="1">
    <citation type="journal article" date="2020" name="Extremophiles">
        <title>Genomic analysis of Caldalkalibacillus thermarum TA2.A1 reveals aerobic alkaliphilic metabolism and evolutionary hallmarks linking alkaliphilic bacteria and plant life.</title>
        <authorList>
            <person name="de Jong S.I."/>
            <person name="van den Broek M.A."/>
            <person name="Merkel A.Y."/>
            <person name="de la Torre Cortes P."/>
            <person name="Kalamorz F."/>
            <person name="Cook G.M."/>
            <person name="van Loosdrecht M.C.M."/>
            <person name="McMillan D.G.G."/>
        </authorList>
    </citation>
    <scope>NUCLEOTIDE SEQUENCE [LARGE SCALE GENOMIC DNA]</scope>
    <source>
        <strain evidence="4 5">TA2.A1</strain>
    </source>
</reference>
<keyword evidence="5" id="KW-1185">Reference proteome</keyword>
<dbReference type="InterPro" id="IPR011990">
    <property type="entry name" value="TPR-like_helical_dom_sf"/>
</dbReference>
<feature type="repeat" description="TPR" evidence="3">
    <location>
        <begin position="268"/>
        <end position="301"/>
    </location>
</feature>
<feature type="repeat" description="TPR" evidence="3">
    <location>
        <begin position="336"/>
        <end position="369"/>
    </location>
</feature>
<feature type="repeat" description="TPR" evidence="3">
    <location>
        <begin position="370"/>
        <end position="403"/>
    </location>
</feature>
<feature type="repeat" description="TPR" evidence="3">
    <location>
        <begin position="234"/>
        <end position="267"/>
    </location>
</feature>
<dbReference type="InterPro" id="IPR019734">
    <property type="entry name" value="TPR_rpt"/>
</dbReference>
<dbReference type="SUPFAM" id="SSF48452">
    <property type="entry name" value="TPR-like"/>
    <property type="match status" value="2"/>
</dbReference>
<feature type="repeat" description="TPR" evidence="3">
    <location>
        <begin position="200"/>
        <end position="233"/>
    </location>
</feature>
<dbReference type="KEGG" id="cthu:HUR95_10040"/>